<accession>A0A1B2LZ93</accession>
<organism evidence="1 2">
    <name type="scientific">Acinetobacter larvae</name>
    <dbReference type="NCBI Taxonomy" id="1789224"/>
    <lineage>
        <taxon>Bacteria</taxon>
        <taxon>Pseudomonadati</taxon>
        <taxon>Pseudomonadota</taxon>
        <taxon>Gammaproteobacteria</taxon>
        <taxon>Moraxellales</taxon>
        <taxon>Moraxellaceae</taxon>
        <taxon>Acinetobacter</taxon>
    </lineage>
</organism>
<evidence type="ECO:0000313" key="2">
    <source>
        <dbReference type="Proteomes" id="UP000093391"/>
    </source>
</evidence>
<proteinExistence type="predicted"/>
<name>A0A1B2LZ93_9GAMM</name>
<evidence type="ECO:0000313" key="1">
    <source>
        <dbReference type="EMBL" id="AOA58241.1"/>
    </source>
</evidence>
<dbReference type="KEGG" id="ala:BFG52_07660"/>
<sequence length="787" mass="87825">MADKIVTVQKLQDADKDCDSLDDVISGGEYDTVKTRRGKEYPTMPNAIRQLMENGGFKPFATESELLAYVPAINPSAAKALDTKKIWLWDGTRWNDTGLSELDQANDFTRSLGALRLNQGNKTPFKFLPRNNINTEVDLDNTSSAWVMSKVLKVEVQNARANKYYRIATAYTATDTTYPCRWIIEECDVLDFDKKDTSTRIITNTHAQPIWKNNTDIQTIVLTPTAAAYNDIRIIVTIDTNIATGTFRAINPTQTAYALIIDPAFYIYKTSTSEAEVNTIVTNENIKLNSLELNRGKNIPLLQKKRNNISSEPSAGLNNILLGVKVINAQEGFFYRIAYFVNGSTALSGSHPEGWRIEKIAKDNYENQDNAVSLIITNTDVPTQILDRVAKGIQKITLKSPRSSEIIDLTIDVDRLPNYGSFMRYNLPTDPSYSFVIHPIYYDFAEDEIVIPSISGIGYSYNTTRKRLTLTWQNGKTLYSQVFGINGFNDLPNFTSLSKKGINDTEWVLIQSYASDVLPPLIIDAVDNPTAPDLPSIYTGGNHGTSGSAGGFKTAINDNYQIILGGNAIDMSKNQSGITDSVKINISNRLHACNTIQVDNTPGRYVIQQNFMIDFKDGSWCVTCFNKKLEDVNVRGDNGLQTFSQGLQESWLFLDGQYAHRVPFDPTQDSGIYKDYPNCWAMVLQGNNTQWVSWYDKTVGLGDGSQISNNAKRFRGGGSSNTKIYAAAISAKPLLMTTVDSYSWRMGFSIQSTEIPKPLNTDSSFIWNRLGKTANVLVYDASTYFME</sequence>
<keyword evidence="2" id="KW-1185">Reference proteome</keyword>
<protein>
    <submittedName>
        <fullName evidence="1">Uncharacterized protein</fullName>
    </submittedName>
</protein>
<dbReference type="STRING" id="1789224.BFG52_07660"/>
<dbReference type="Proteomes" id="UP000093391">
    <property type="component" value="Chromosome"/>
</dbReference>
<reference evidence="1 2" key="1">
    <citation type="submission" date="2016-08" db="EMBL/GenBank/DDBJ databases">
        <authorList>
            <person name="Seilhamer J.J."/>
        </authorList>
    </citation>
    <scope>NUCLEOTIDE SEQUENCE [LARGE SCALE GENOMIC DNA]</scope>
    <source>
        <strain evidence="1 2">BRTC-1</strain>
    </source>
</reference>
<dbReference type="EMBL" id="CP016895">
    <property type="protein sequence ID" value="AOA58241.1"/>
    <property type="molecule type" value="Genomic_DNA"/>
</dbReference>
<dbReference type="OrthoDB" id="6713681at2"/>
<gene>
    <name evidence="1" type="ORF">BFG52_07660</name>
</gene>
<dbReference type="RefSeq" id="WP_067554279.1">
    <property type="nucleotide sequence ID" value="NZ_CP016895.1"/>
</dbReference>
<dbReference type="AlphaFoldDB" id="A0A1B2LZ93"/>